<comment type="caution">
    <text evidence="1">The sequence shown here is derived from an EMBL/GenBank/DDBJ whole genome shotgun (WGS) entry which is preliminary data.</text>
</comment>
<evidence type="ECO:0000313" key="2">
    <source>
        <dbReference type="Proteomes" id="UP000289738"/>
    </source>
</evidence>
<reference evidence="1 2" key="1">
    <citation type="submission" date="2019-01" db="EMBL/GenBank/DDBJ databases">
        <title>Sequencing of cultivated peanut Arachis hypogaea provides insights into genome evolution and oil improvement.</title>
        <authorList>
            <person name="Chen X."/>
        </authorList>
    </citation>
    <scope>NUCLEOTIDE SEQUENCE [LARGE SCALE GENOMIC DNA]</scope>
    <source>
        <strain evidence="2">cv. Fuhuasheng</strain>
        <tissue evidence="1">Leaves</tissue>
    </source>
</reference>
<dbReference type="AlphaFoldDB" id="A0A444Z4V2"/>
<dbReference type="Proteomes" id="UP000289738">
    <property type="component" value="Chromosome B05"/>
</dbReference>
<proteinExistence type="predicted"/>
<name>A0A444Z4V2_ARAHY</name>
<protein>
    <submittedName>
        <fullName evidence="1">Uncharacterized protein</fullName>
    </submittedName>
</protein>
<dbReference type="EMBL" id="SDMP01000015">
    <property type="protein sequence ID" value="RYR09228.1"/>
    <property type="molecule type" value="Genomic_DNA"/>
</dbReference>
<evidence type="ECO:0000313" key="1">
    <source>
        <dbReference type="EMBL" id="RYR09228.1"/>
    </source>
</evidence>
<keyword evidence="2" id="KW-1185">Reference proteome</keyword>
<gene>
    <name evidence="1" type="ORF">Ahy_B05g077389</name>
</gene>
<sequence>MRDHLCVKRWRHTWENGVCHGSLGVAPYLIVPCAILRACYVQHCAKRRDMAFGATKKRRSLFGPPENLYKPPRFISVCVCGKEGNISDLPNIAPAPASYDRF</sequence>
<accession>A0A444Z4V2</accession>
<organism evidence="1 2">
    <name type="scientific">Arachis hypogaea</name>
    <name type="common">Peanut</name>
    <dbReference type="NCBI Taxonomy" id="3818"/>
    <lineage>
        <taxon>Eukaryota</taxon>
        <taxon>Viridiplantae</taxon>
        <taxon>Streptophyta</taxon>
        <taxon>Embryophyta</taxon>
        <taxon>Tracheophyta</taxon>
        <taxon>Spermatophyta</taxon>
        <taxon>Magnoliopsida</taxon>
        <taxon>eudicotyledons</taxon>
        <taxon>Gunneridae</taxon>
        <taxon>Pentapetalae</taxon>
        <taxon>rosids</taxon>
        <taxon>fabids</taxon>
        <taxon>Fabales</taxon>
        <taxon>Fabaceae</taxon>
        <taxon>Papilionoideae</taxon>
        <taxon>50 kb inversion clade</taxon>
        <taxon>dalbergioids sensu lato</taxon>
        <taxon>Dalbergieae</taxon>
        <taxon>Pterocarpus clade</taxon>
        <taxon>Arachis</taxon>
    </lineage>
</organism>